<protein>
    <submittedName>
        <fullName evidence="7">DUF1772-domain-containing protein</fullName>
    </submittedName>
</protein>
<evidence type="ECO:0000256" key="2">
    <source>
        <dbReference type="ARBA" id="ARBA00022692"/>
    </source>
</evidence>
<keyword evidence="4 6" id="KW-0472">Membrane</keyword>
<feature type="transmembrane region" description="Helical" evidence="6">
    <location>
        <begin position="86"/>
        <end position="104"/>
    </location>
</feature>
<dbReference type="OrthoDB" id="5954308at2759"/>
<dbReference type="GeneID" id="54346621"/>
<dbReference type="PANTHER" id="PTHR35042">
    <property type="entry name" value="ANTHRONE OXYGENASE ENCC"/>
    <property type="match status" value="1"/>
</dbReference>
<dbReference type="PANTHER" id="PTHR35042:SF1">
    <property type="entry name" value="DUF1772-DOMAIN-CONTAINING PROTEIN"/>
    <property type="match status" value="1"/>
</dbReference>
<dbReference type="GO" id="GO:0016020">
    <property type="term" value="C:membrane"/>
    <property type="evidence" value="ECO:0007669"/>
    <property type="project" value="UniProtKB-SubCell"/>
</dbReference>
<evidence type="ECO:0000256" key="1">
    <source>
        <dbReference type="ARBA" id="ARBA00004141"/>
    </source>
</evidence>
<evidence type="ECO:0000313" key="8">
    <source>
        <dbReference type="Proteomes" id="UP000800082"/>
    </source>
</evidence>
<sequence length="164" mass="17914">MPDSLIIAKAVGIVVPAWLAGNIGAYSLVSAPAILTAVHKNNVSISHALQVWAHLYDAGHAQNPPIAFAAAASLGFCAWTTGDRRFWWSSAATIGIVPFTLLFMQKTLDRIFELARKADKEALATKEAEEAEKLLHRWVWHNGVRSLFPLVGSIITATAIFNYF</sequence>
<comment type="subcellular location">
    <subcellularLocation>
        <location evidence="1">Membrane</location>
        <topology evidence="1">Multi-pass membrane protein</topology>
    </subcellularLocation>
</comment>
<evidence type="ECO:0000256" key="6">
    <source>
        <dbReference type="SAM" id="Phobius"/>
    </source>
</evidence>
<keyword evidence="8" id="KW-1185">Reference proteome</keyword>
<keyword evidence="3 6" id="KW-1133">Transmembrane helix</keyword>
<dbReference type="EMBL" id="ML978959">
    <property type="protein sequence ID" value="KAF1932180.1"/>
    <property type="molecule type" value="Genomic_DNA"/>
</dbReference>
<dbReference type="RefSeq" id="XP_033452428.1">
    <property type="nucleotide sequence ID" value="XM_033588974.1"/>
</dbReference>
<evidence type="ECO:0000256" key="4">
    <source>
        <dbReference type="ARBA" id="ARBA00023136"/>
    </source>
</evidence>
<organism evidence="7 8">
    <name type="scientific">Didymella exigua CBS 183.55</name>
    <dbReference type="NCBI Taxonomy" id="1150837"/>
    <lineage>
        <taxon>Eukaryota</taxon>
        <taxon>Fungi</taxon>
        <taxon>Dikarya</taxon>
        <taxon>Ascomycota</taxon>
        <taxon>Pezizomycotina</taxon>
        <taxon>Dothideomycetes</taxon>
        <taxon>Pleosporomycetidae</taxon>
        <taxon>Pleosporales</taxon>
        <taxon>Pleosporineae</taxon>
        <taxon>Didymellaceae</taxon>
        <taxon>Didymella</taxon>
    </lineage>
</organism>
<reference evidence="7" key="1">
    <citation type="journal article" date="2020" name="Stud. Mycol.">
        <title>101 Dothideomycetes genomes: a test case for predicting lifestyles and emergence of pathogens.</title>
        <authorList>
            <person name="Haridas S."/>
            <person name="Albert R."/>
            <person name="Binder M."/>
            <person name="Bloem J."/>
            <person name="Labutti K."/>
            <person name="Salamov A."/>
            <person name="Andreopoulos B."/>
            <person name="Baker S."/>
            <person name="Barry K."/>
            <person name="Bills G."/>
            <person name="Bluhm B."/>
            <person name="Cannon C."/>
            <person name="Castanera R."/>
            <person name="Culley D."/>
            <person name="Daum C."/>
            <person name="Ezra D."/>
            <person name="Gonzalez J."/>
            <person name="Henrissat B."/>
            <person name="Kuo A."/>
            <person name="Liang C."/>
            <person name="Lipzen A."/>
            <person name="Lutzoni F."/>
            <person name="Magnuson J."/>
            <person name="Mondo S."/>
            <person name="Nolan M."/>
            <person name="Ohm R."/>
            <person name="Pangilinan J."/>
            <person name="Park H.-J."/>
            <person name="Ramirez L."/>
            <person name="Alfaro M."/>
            <person name="Sun H."/>
            <person name="Tritt A."/>
            <person name="Yoshinaga Y."/>
            <person name="Zwiers L.-H."/>
            <person name="Turgeon B."/>
            <person name="Goodwin S."/>
            <person name="Spatafora J."/>
            <person name="Crous P."/>
            <person name="Grigoriev I."/>
        </authorList>
    </citation>
    <scope>NUCLEOTIDE SEQUENCE</scope>
    <source>
        <strain evidence="7">CBS 183.55</strain>
    </source>
</reference>
<evidence type="ECO:0000256" key="5">
    <source>
        <dbReference type="ARBA" id="ARBA00034313"/>
    </source>
</evidence>
<dbReference type="Pfam" id="PF08592">
    <property type="entry name" value="Anthrone_oxy"/>
    <property type="match status" value="1"/>
</dbReference>
<comment type="similarity">
    <text evidence="5">Belongs to the anthrone oxygenase family.</text>
</comment>
<accession>A0A6A5RXV6</accession>
<keyword evidence="2 6" id="KW-0812">Transmembrane</keyword>
<dbReference type="AlphaFoldDB" id="A0A6A5RXV6"/>
<dbReference type="InterPro" id="IPR013901">
    <property type="entry name" value="Anthrone_oxy"/>
</dbReference>
<name>A0A6A5RXV6_9PLEO</name>
<evidence type="ECO:0000313" key="7">
    <source>
        <dbReference type="EMBL" id="KAF1932180.1"/>
    </source>
</evidence>
<proteinExistence type="inferred from homology"/>
<dbReference type="Proteomes" id="UP000800082">
    <property type="component" value="Unassembled WGS sequence"/>
</dbReference>
<gene>
    <name evidence="7" type="ORF">M421DRAFT_285999</name>
</gene>
<evidence type="ECO:0000256" key="3">
    <source>
        <dbReference type="ARBA" id="ARBA00022989"/>
    </source>
</evidence>